<sequence>MEGEWNHNKKVATIADRRLCRRYNHQQIQDEVISANNIVRHVSQFVRKGSLILKLFYVNISNGAVRRVKGLLEGKDPLTQNSVRSMVKKIRVN</sequence>
<organism evidence="1 2">
    <name type="scientific">Nephila pilipes</name>
    <name type="common">Giant wood spider</name>
    <name type="synonym">Nephila maculata</name>
    <dbReference type="NCBI Taxonomy" id="299642"/>
    <lineage>
        <taxon>Eukaryota</taxon>
        <taxon>Metazoa</taxon>
        <taxon>Ecdysozoa</taxon>
        <taxon>Arthropoda</taxon>
        <taxon>Chelicerata</taxon>
        <taxon>Arachnida</taxon>
        <taxon>Araneae</taxon>
        <taxon>Araneomorphae</taxon>
        <taxon>Entelegynae</taxon>
        <taxon>Araneoidea</taxon>
        <taxon>Nephilidae</taxon>
        <taxon>Nephila</taxon>
    </lineage>
</organism>
<name>A0A8X6TB84_NEPPI</name>
<evidence type="ECO:0000313" key="2">
    <source>
        <dbReference type="Proteomes" id="UP000887013"/>
    </source>
</evidence>
<proteinExistence type="predicted"/>
<dbReference type="AlphaFoldDB" id="A0A8X6TB84"/>
<accession>A0A8X6TB84</accession>
<dbReference type="EMBL" id="BMAW01100526">
    <property type="protein sequence ID" value="GFS95359.1"/>
    <property type="molecule type" value="Genomic_DNA"/>
</dbReference>
<dbReference type="Proteomes" id="UP000887013">
    <property type="component" value="Unassembled WGS sequence"/>
</dbReference>
<evidence type="ECO:0000313" key="1">
    <source>
        <dbReference type="EMBL" id="GFS95359.1"/>
    </source>
</evidence>
<comment type="caution">
    <text evidence="1">The sequence shown here is derived from an EMBL/GenBank/DDBJ whole genome shotgun (WGS) entry which is preliminary data.</text>
</comment>
<gene>
    <name evidence="1" type="ORF">NPIL_598681</name>
</gene>
<reference evidence="1" key="1">
    <citation type="submission" date="2020-08" db="EMBL/GenBank/DDBJ databases">
        <title>Multicomponent nature underlies the extraordinary mechanical properties of spider dragline silk.</title>
        <authorList>
            <person name="Kono N."/>
            <person name="Nakamura H."/>
            <person name="Mori M."/>
            <person name="Yoshida Y."/>
            <person name="Ohtoshi R."/>
            <person name="Malay A.D."/>
            <person name="Moran D.A.P."/>
            <person name="Tomita M."/>
            <person name="Numata K."/>
            <person name="Arakawa K."/>
        </authorList>
    </citation>
    <scope>NUCLEOTIDE SEQUENCE</scope>
</reference>
<protein>
    <submittedName>
        <fullName evidence="1">Uncharacterized protein</fullName>
    </submittedName>
</protein>
<keyword evidence="2" id="KW-1185">Reference proteome</keyword>